<dbReference type="EMBL" id="QRBI01000105">
    <property type="protein sequence ID" value="RMC14510.1"/>
    <property type="molecule type" value="Genomic_DNA"/>
</dbReference>
<accession>A0A3M0KUQ9</accession>
<proteinExistence type="predicted"/>
<sequence length="95" mass="10283">MDSIPGKIWQCQGRVSPGVFEFTIIDLGSQSADSDCESGLRQNSWVVPSAFAIKAESSPRSCKSRGFDVGKDIAGLGLFSTLDVIAQGKKMERRE</sequence>
<organism evidence="1 2">
    <name type="scientific">Hirundo rustica rustica</name>
    <dbReference type="NCBI Taxonomy" id="333673"/>
    <lineage>
        <taxon>Eukaryota</taxon>
        <taxon>Metazoa</taxon>
        <taxon>Chordata</taxon>
        <taxon>Craniata</taxon>
        <taxon>Vertebrata</taxon>
        <taxon>Euteleostomi</taxon>
        <taxon>Archelosauria</taxon>
        <taxon>Archosauria</taxon>
        <taxon>Dinosauria</taxon>
        <taxon>Saurischia</taxon>
        <taxon>Theropoda</taxon>
        <taxon>Coelurosauria</taxon>
        <taxon>Aves</taxon>
        <taxon>Neognathae</taxon>
        <taxon>Neoaves</taxon>
        <taxon>Telluraves</taxon>
        <taxon>Australaves</taxon>
        <taxon>Passeriformes</taxon>
        <taxon>Sylvioidea</taxon>
        <taxon>Hirundinidae</taxon>
        <taxon>Hirundo</taxon>
    </lineage>
</organism>
<evidence type="ECO:0000313" key="1">
    <source>
        <dbReference type="EMBL" id="RMC14510.1"/>
    </source>
</evidence>
<name>A0A3M0KUQ9_HIRRU</name>
<comment type="caution">
    <text evidence="1">The sequence shown here is derived from an EMBL/GenBank/DDBJ whole genome shotgun (WGS) entry which is preliminary data.</text>
</comment>
<protein>
    <submittedName>
        <fullName evidence="1">Uncharacterized protein</fullName>
    </submittedName>
</protein>
<dbReference type="Proteomes" id="UP000269221">
    <property type="component" value="Unassembled WGS sequence"/>
</dbReference>
<keyword evidence="2" id="KW-1185">Reference proteome</keyword>
<gene>
    <name evidence="1" type="ORF">DUI87_09607</name>
</gene>
<reference evidence="1 2" key="1">
    <citation type="submission" date="2018-07" db="EMBL/GenBank/DDBJ databases">
        <title>A high quality draft genome assembly of the barn swallow (H. rustica rustica).</title>
        <authorList>
            <person name="Formenti G."/>
            <person name="Chiara M."/>
            <person name="Poveda L."/>
            <person name="Francoijs K.-J."/>
            <person name="Bonisoli-Alquati A."/>
            <person name="Canova L."/>
            <person name="Gianfranceschi L."/>
            <person name="Horner D.S."/>
            <person name="Saino N."/>
        </authorList>
    </citation>
    <scope>NUCLEOTIDE SEQUENCE [LARGE SCALE GENOMIC DNA]</scope>
    <source>
        <strain evidence="1">Chelidonia</strain>
        <tissue evidence="1">Blood</tissue>
    </source>
</reference>
<evidence type="ECO:0000313" key="2">
    <source>
        <dbReference type="Proteomes" id="UP000269221"/>
    </source>
</evidence>
<dbReference type="AlphaFoldDB" id="A0A3M0KUQ9"/>